<evidence type="ECO:0000313" key="3">
    <source>
        <dbReference type="Proteomes" id="UP001172155"/>
    </source>
</evidence>
<feature type="region of interest" description="Disordered" evidence="1">
    <location>
        <begin position="1"/>
        <end position="69"/>
    </location>
</feature>
<dbReference type="EMBL" id="JAUKUD010000003">
    <property type="protein sequence ID" value="KAK0749681.1"/>
    <property type="molecule type" value="Genomic_DNA"/>
</dbReference>
<feature type="compositionally biased region" description="Polar residues" evidence="1">
    <location>
        <begin position="1"/>
        <end position="26"/>
    </location>
</feature>
<dbReference type="Proteomes" id="UP001172155">
    <property type="component" value="Unassembled WGS sequence"/>
</dbReference>
<evidence type="ECO:0000313" key="2">
    <source>
        <dbReference type="EMBL" id="KAK0749681.1"/>
    </source>
</evidence>
<reference evidence="2" key="1">
    <citation type="submission" date="2023-06" db="EMBL/GenBank/DDBJ databases">
        <title>Genome-scale phylogeny and comparative genomics of the fungal order Sordariales.</title>
        <authorList>
            <consortium name="Lawrence Berkeley National Laboratory"/>
            <person name="Hensen N."/>
            <person name="Bonometti L."/>
            <person name="Westerberg I."/>
            <person name="Brannstrom I.O."/>
            <person name="Guillou S."/>
            <person name="Cros-Aarteil S."/>
            <person name="Calhoun S."/>
            <person name="Haridas S."/>
            <person name="Kuo A."/>
            <person name="Mondo S."/>
            <person name="Pangilinan J."/>
            <person name="Riley R."/>
            <person name="LaButti K."/>
            <person name="Andreopoulos B."/>
            <person name="Lipzen A."/>
            <person name="Chen C."/>
            <person name="Yanf M."/>
            <person name="Daum C."/>
            <person name="Ng V."/>
            <person name="Clum A."/>
            <person name="Steindorff A."/>
            <person name="Ohm R."/>
            <person name="Martin F."/>
            <person name="Silar P."/>
            <person name="Natvig D."/>
            <person name="Lalanne C."/>
            <person name="Gautier V."/>
            <person name="Ament-velasquez S.L."/>
            <person name="Kruys A."/>
            <person name="Hutchinson M.I."/>
            <person name="Powell A.J."/>
            <person name="Barry K."/>
            <person name="Miller A.N."/>
            <person name="Grigoriev I.V."/>
            <person name="Debuchy R."/>
            <person name="Gladieux P."/>
            <person name="Thoren M.H."/>
            <person name="Johannesson H."/>
        </authorList>
    </citation>
    <scope>NUCLEOTIDE SEQUENCE</scope>
    <source>
        <strain evidence="2">SMH3187-1</strain>
    </source>
</reference>
<evidence type="ECO:0000256" key="1">
    <source>
        <dbReference type="SAM" id="MobiDB-lite"/>
    </source>
</evidence>
<name>A0AA40F247_9PEZI</name>
<dbReference type="AlphaFoldDB" id="A0AA40F247"/>
<proteinExistence type="predicted"/>
<accession>A0AA40F247</accession>
<gene>
    <name evidence="2" type="ORF">B0T18DRAFT_445485</name>
</gene>
<feature type="compositionally biased region" description="Polar residues" evidence="1">
    <location>
        <begin position="34"/>
        <end position="46"/>
    </location>
</feature>
<keyword evidence="3" id="KW-1185">Reference proteome</keyword>
<sequence>MDSKSNRTIATQSGDGSSTMATISSHSKPHASATHASTKGSNDPNGTSGGEVATAATHPGGEEELEEYDEDGVLEAELILQLQAVVEEMSLHYKNSHGRVLKSSLRKLKSLADERRTVLSEYDNPDDDFSATAFAQALAARAFLDAMDAQIANIAAYRNESHGHIKKSLIHDLDVLVEARVEALAAYNCAPWRSEEPPALELSRR</sequence>
<organism evidence="2 3">
    <name type="scientific">Schizothecium vesticola</name>
    <dbReference type="NCBI Taxonomy" id="314040"/>
    <lineage>
        <taxon>Eukaryota</taxon>
        <taxon>Fungi</taxon>
        <taxon>Dikarya</taxon>
        <taxon>Ascomycota</taxon>
        <taxon>Pezizomycotina</taxon>
        <taxon>Sordariomycetes</taxon>
        <taxon>Sordariomycetidae</taxon>
        <taxon>Sordariales</taxon>
        <taxon>Schizotheciaceae</taxon>
        <taxon>Schizothecium</taxon>
    </lineage>
</organism>
<protein>
    <submittedName>
        <fullName evidence="2">Uncharacterized protein</fullName>
    </submittedName>
</protein>
<comment type="caution">
    <text evidence="2">The sequence shown here is derived from an EMBL/GenBank/DDBJ whole genome shotgun (WGS) entry which is preliminary data.</text>
</comment>